<dbReference type="PANTHER" id="PTHR11570:SF38">
    <property type="entry name" value="S-ADENOSYLMETHIONINE DECARBOXYLASE PROENZYME 4"/>
    <property type="match status" value="1"/>
</dbReference>
<keyword evidence="13" id="KW-0670">Pyruvate</keyword>
<evidence type="ECO:0000256" key="2">
    <source>
        <dbReference type="ARBA" id="ARBA00004911"/>
    </source>
</evidence>
<dbReference type="Gene3D" id="3.60.90.10">
    <property type="entry name" value="S-adenosylmethionine decarboxylase"/>
    <property type="match status" value="1"/>
</dbReference>
<protein>
    <recommendedName>
        <fullName evidence="4">adenosylmethionine decarboxylase</fullName>
        <ecNumber evidence="4">4.1.1.50</ecNumber>
    </recommendedName>
</protein>
<keyword evidence="12" id="KW-0704">Schiff base</keyword>
<evidence type="ECO:0000256" key="3">
    <source>
        <dbReference type="ARBA" id="ARBA00008466"/>
    </source>
</evidence>
<evidence type="ECO:0000256" key="8">
    <source>
        <dbReference type="ARBA" id="ARBA00023066"/>
    </source>
</evidence>
<comment type="pathway">
    <text evidence="2">Amine and polyamine biosynthesis; S-adenosylmethioninamine biosynthesis; S-adenosylmethioninamine from S-adenosyl-L-methionine: step 1/1.</text>
</comment>
<dbReference type="Gene3D" id="3.30.360.50">
    <property type="entry name" value="S-adenosylmethionine decarboxylase"/>
    <property type="match status" value="1"/>
</dbReference>
<evidence type="ECO:0000256" key="11">
    <source>
        <dbReference type="ARBA" id="ARBA00023239"/>
    </source>
</evidence>
<evidence type="ECO:0000256" key="10">
    <source>
        <dbReference type="ARBA" id="ARBA00023145"/>
    </source>
</evidence>
<comment type="caution">
    <text evidence="15">The sequence shown here is derived from an EMBL/GenBank/DDBJ whole genome shotgun (WGS) entry which is preliminary data.</text>
</comment>
<evidence type="ECO:0000256" key="5">
    <source>
        <dbReference type="ARBA" id="ARBA00022691"/>
    </source>
</evidence>
<dbReference type="GO" id="GO:0006597">
    <property type="term" value="P:spermine biosynthetic process"/>
    <property type="evidence" value="ECO:0007669"/>
    <property type="project" value="TreeGrafter"/>
</dbReference>
<reference evidence="15" key="2">
    <citation type="journal article" date="2024" name="Plant">
        <title>Genomic evolution and insights into agronomic trait innovations of Sesamum species.</title>
        <authorList>
            <person name="Miao H."/>
            <person name="Wang L."/>
            <person name="Qu L."/>
            <person name="Liu H."/>
            <person name="Sun Y."/>
            <person name="Le M."/>
            <person name="Wang Q."/>
            <person name="Wei S."/>
            <person name="Zheng Y."/>
            <person name="Lin W."/>
            <person name="Duan Y."/>
            <person name="Cao H."/>
            <person name="Xiong S."/>
            <person name="Wang X."/>
            <person name="Wei L."/>
            <person name="Li C."/>
            <person name="Ma Q."/>
            <person name="Ju M."/>
            <person name="Zhao R."/>
            <person name="Li G."/>
            <person name="Mu C."/>
            <person name="Tian Q."/>
            <person name="Mei H."/>
            <person name="Zhang T."/>
            <person name="Gao T."/>
            <person name="Zhang H."/>
        </authorList>
    </citation>
    <scope>NUCLEOTIDE SEQUENCE</scope>
    <source>
        <strain evidence="15">G02</strain>
    </source>
</reference>
<dbReference type="GO" id="GO:0005829">
    <property type="term" value="C:cytosol"/>
    <property type="evidence" value="ECO:0007669"/>
    <property type="project" value="TreeGrafter"/>
</dbReference>
<evidence type="ECO:0000313" key="15">
    <source>
        <dbReference type="EMBL" id="KAL0393171.1"/>
    </source>
</evidence>
<comment type="similarity">
    <text evidence="3">Belongs to the eukaryotic AdoMetDC family.</text>
</comment>
<reference evidence="15" key="1">
    <citation type="submission" date="2020-06" db="EMBL/GenBank/DDBJ databases">
        <authorList>
            <person name="Li T."/>
            <person name="Hu X."/>
            <person name="Zhang T."/>
            <person name="Song X."/>
            <person name="Zhang H."/>
            <person name="Dai N."/>
            <person name="Sheng W."/>
            <person name="Hou X."/>
            <person name="Wei L."/>
        </authorList>
    </citation>
    <scope>NUCLEOTIDE SEQUENCE</scope>
    <source>
        <strain evidence="15">G02</strain>
        <tissue evidence="15">Leaf</tissue>
    </source>
</reference>
<evidence type="ECO:0000256" key="9">
    <source>
        <dbReference type="ARBA" id="ARBA00023115"/>
    </source>
</evidence>
<dbReference type="AlphaFoldDB" id="A0AAW2SKW5"/>
<keyword evidence="10" id="KW-0865">Zymogen</keyword>
<keyword evidence="8" id="KW-0745">Spermidine biosynthesis</keyword>
<sequence length="286" mass="31747">MAVSGFEGFEKRLELHFSGDDPATGKGLRRLDFFSLEKVLHAVQCTVVSAVGNEYFDSYVLSESSLFVYLQKSSSRLVGPLSCSNPCVHWWTMVLCWASLYVGVGRTVSTMVMHAGDLYTVEICMTELDRVLAKKFFRRFNDGKTGDSAGREMTDVTGIRGINENALICDYAFDPCGYSMNGIDGNRYSTVHVTPEDGFSYASFECVGSIYDDKEDILEVLKKVVKIFRPGALSVSVSMTCASGHQVWRGMSKAIEPLGLRLRSFAADEFPNTGNVIFQSFIARRK</sequence>
<dbReference type="SUPFAM" id="SSF56276">
    <property type="entry name" value="S-adenosylmethionine decarboxylase"/>
    <property type="match status" value="1"/>
</dbReference>
<dbReference type="InterPro" id="IPR048283">
    <property type="entry name" value="AdoMetDC-like"/>
</dbReference>
<dbReference type="PROSITE" id="PS01336">
    <property type="entry name" value="ADOMETDC"/>
    <property type="match status" value="1"/>
</dbReference>
<name>A0AAW2SKW5_SESRA</name>
<evidence type="ECO:0000256" key="6">
    <source>
        <dbReference type="ARBA" id="ARBA00022793"/>
    </source>
</evidence>
<dbReference type="InterPro" id="IPR018166">
    <property type="entry name" value="S-AdoMet_deCO2ase_CS"/>
</dbReference>
<proteinExistence type="inferred from homology"/>
<dbReference type="EC" id="4.1.1.50" evidence="4"/>
<dbReference type="GO" id="GO:0008295">
    <property type="term" value="P:spermidine biosynthetic process"/>
    <property type="evidence" value="ECO:0007669"/>
    <property type="project" value="UniProtKB-KW"/>
</dbReference>
<dbReference type="PANTHER" id="PTHR11570">
    <property type="entry name" value="S-ADENOSYLMETHIONINE DECARBOXYLASE"/>
    <property type="match status" value="1"/>
</dbReference>
<keyword evidence="5" id="KW-0949">S-adenosyl-L-methionine</keyword>
<dbReference type="Pfam" id="PF01536">
    <property type="entry name" value="SAM_decarbox"/>
    <property type="match status" value="2"/>
</dbReference>
<evidence type="ECO:0000256" key="14">
    <source>
        <dbReference type="ARBA" id="ARBA00048112"/>
    </source>
</evidence>
<keyword evidence="11" id="KW-0456">Lyase</keyword>
<dbReference type="InterPro" id="IPR016067">
    <property type="entry name" value="S-AdoMet_deCO2ase_core"/>
</dbReference>
<keyword evidence="9" id="KW-0620">Polyamine biosynthesis</keyword>
<accession>A0AAW2SKW5</accession>
<comment type="cofactor">
    <cofactor evidence="1">
        <name>pyruvate</name>
        <dbReference type="ChEBI" id="CHEBI:15361"/>
    </cofactor>
</comment>
<comment type="catalytic activity">
    <reaction evidence="14">
        <text>S-adenosyl-L-methionine + H(+) = S-adenosyl 3-(methylsulfanyl)propylamine + CO2</text>
        <dbReference type="Rhea" id="RHEA:15981"/>
        <dbReference type="ChEBI" id="CHEBI:15378"/>
        <dbReference type="ChEBI" id="CHEBI:16526"/>
        <dbReference type="ChEBI" id="CHEBI:57443"/>
        <dbReference type="ChEBI" id="CHEBI:59789"/>
        <dbReference type="EC" id="4.1.1.50"/>
    </reaction>
</comment>
<evidence type="ECO:0000256" key="4">
    <source>
        <dbReference type="ARBA" id="ARBA00012357"/>
    </source>
</evidence>
<evidence type="ECO:0000256" key="12">
    <source>
        <dbReference type="ARBA" id="ARBA00023270"/>
    </source>
</evidence>
<keyword evidence="6" id="KW-0210">Decarboxylase</keyword>
<dbReference type="FunFam" id="3.30.360.50:FF:000001">
    <property type="entry name" value="S-adenosylmethionine decarboxylase proenzyme"/>
    <property type="match status" value="1"/>
</dbReference>
<gene>
    <name evidence="15" type="ORF">Sradi_2539900</name>
</gene>
<dbReference type="EMBL" id="JACGWJ010000010">
    <property type="protein sequence ID" value="KAL0393171.1"/>
    <property type="molecule type" value="Genomic_DNA"/>
</dbReference>
<evidence type="ECO:0000256" key="7">
    <source>
        <dbReference type="ARBA" id="ARBA00022813"/>
    </source>
</evidence>
<organism evidence="15">
    <name type="scientific">Sesamum radiatum</name>
    <name type="common">Black benniseed</name>
    <dbReference type="NCBI Taxonomy" id="300843"/>
    <lineage>
        <taxon>Eukaryota</taxon>
        <taxon>Viridiplantae</taxon>
        <taxon>Streptophyta</taxon>
        <taxon>Embryophyta</taxon>
        <taxon>Tracheophyta</taxon>
        <taxon>Spermatophyta</taxon>
        <taxon>Magnoliopsida</taxon>
        <taxon>eudicotyledons</taxon>
        <taxon>Gunneridae</taxon>
        <taxon>Pentapetalae</taxon>
        <taxon>asterids</taxon>
        <taxon>lamiids</taxon>
        <taxon>Lamiales</taxon>
        <taxon>Pedaliaceae</taxon>
        <taxon>Sesamum</taxon>
    </lineage>
</organism>
<keyword evidence="7" id="KW-0068">Autocatalytic cleavage</keyword>
<dbReference type="GO" id="GO:0004014">
    <property type="term" value="F:adenosylmethionine decarboxylase activity"/>
    <property type="evidence" value="ECO:0007669"/>
    <property type="project" value="UniProtKB-EC"/>
</dbReference>
<evidence type="ECO:0000256" key="1">
    <source>
        <dbReference type="ARBA" id="ARBA00001928"/>
    </source>
</evidence>
<evidence type="ECO:0000256" key="13">
    <source>
        <dbReference type="ARBA" id="ARBA00023317"/>
    </source>
</evidence>